<reference evidence="3" key="1">
    <citation type="journal article" date="2019" name="Int. J. Syst. Evol. Microbiol.">
        <title>The Global Catalogue of Microorganisms (GCM) 10K type strain sequencing project: providing services to taxonomists for standard genome sequencing and annotation.</title>
        <authorList>
            <consortium name="The Broad Institute Genomics Platform"/>
            <consortium name="The Broad Institute Genome Sequencing Center for Infectious Disease"/>
            <person name="Wu L."/>
            <person name="Ma J."/>
        </authorList>
    </citation>
    <scope>NUCLEOTIDE SEQUENCE [LARGE SCALE GENOMIC DNA]</scope>
    <source>
        <strain evidence="3">CGMCC 1.3240</strain>
    </source>
</reference>
<gene>
    <name evidence="2" type="ORF">ACFPYJ_23325</name>
</gene>
<feature type="chain" id="PRO_5046753358" evidence="1">
    <location>
        <begin position="23"/>
        <end position="227"/>
    </location>
</feature>
<keyword evidence="3" id="KW-1185">Reference proteome</keyword>
<dbReference type="Proteomes" id="UP001596047">
    <property type="component" value="Unassembled WGS sequence"/>
</dbReference>
<proteinExistence type="predicted"/>
<comment type="caution">
    <text evidence="2">The sequence shown here is derived from an EMBL/GenBank/DDBJ whole genome shotgun (WGS) entry which is preliminary data.</text>
</comment>
<sequence length="227" mass="23659">MNHKLIISRVALSSALLMSAVAAPAVSNAASTAPMAKYELAPKLISAQAGAAAPTRAIPLVNSFTNPLELAEKYAPDTVDDWKQTLDQYEKAIGPVMSGVYTAVEAKPVHPADPSISTSAASSISISAAPIRASIIKAAPAAEVSAIKIKAVPITSGTQQQLQTLSKTDQVTTAVVRAADDSELAFIRAEIGLAKAVESKDAAIIKQSLGKLLVQYKQQIAEWEAAE</sequence>
<keyword evidence="1" id="KW-0732">Signal</keyword>
<accession>A0ABW0W1H4</accession>
<evidence type="ECO:0000313" key="3">
    <source>
        <dbReference type="Proteomes" id="UP001596047"/>
    </source>
</evidence>
<dbReference type="RefSeq" id="WP_379190630.1">
    <property type="nucleotide sequence ID" value="NZ_JBHSOW010000085.1"/>
</dbReference>
<organism evidence="2 3">
    <name type="scientific">Paenibacillus solisilvae</name>
    <dbReference type="NCBI Taxonomy" id="2486751"/>
    <lineage>
        <taxon>Bacteria</taxon>
        <taxon>Bacillati</taxon>
        <taxon>Bacillota</taxon>
        <taxon>Bacilli</taxon>
        <taxon>Bacillales</taxon>
        <taxon>Paenibacillaceae</taxon>
        <taxon>Paenibacillus</taxon>
    </lineage>
</organism>
<evidence type="ECO:0000313" key="2">
    <source>
        <dbReference type="EMBL" id="MFC5651996.1"/>
    </source>
</evidence>
<evidence type="ECO:0000256" key="1">
    <source>
        <dbReference type="SAM" id="SignalP"/>
    </source>
</evidence>
<dbReference type="EMBL" id="JBHSOW010000085">
    <property type="protein sequence ID" value="MFC5651996.1"/>
    <property type="molecule type" value="Genomic_DNA"/>
</dbReference>
<name>A0ABW0W1H4_9BACL</name>
<feature type="signal peptide" evidence="1">
    <location>
        <begin position="1"/>
        <end position="22"/>
    </location>
</feature>
<protein>
    <submittedName>
        <fullName evidence="2">Uncharacterized protein</fullName>
    </submittedName>
</protein>